<protein>
    <submittedName>
        <fullName evidence="3">Uncharacterized protein</fullName>
    </submittedName>
</protein>
<evidence type="ECO:0000256" key="2">
    <source>
        <dbReference type="SAM" id="MobiDB-lite"/>
    </source>
</evidence>
<dbReference type="PANTHER" id="PTHR24114">
    <property type="entry name" value="LEUCINE RICH REPEAT FAMILY PROTEIN"/>
    <property type="match status" value="1"/>
</dbReference>
<dbReference type="InterPro" id="IPR001611">
    <property type="entry name" value="Leu-rich_rpt"/>
</dbReference>
<feature type="region of interest" description="Disordered" evidence="2">
    <location>
        <begin position="249"/>
        <end position="285"/>
    </location>
</feature>
<keyword evidence="4" id="KW-1185">Reference proteome</keyword>
<dbReference type="Pfam" id="PF13516">
    <property type="entry name" value="LRR_6"/>
    <property type="match status" value="4"/>
</dbReference>
<evidence type="ECO:0000256" key="1">
    <source>
        <dbReference type="ARBA" id="ARBA00004430"/>
    </source>
</evidence>
<feature type="compositionally biased region" description="Polar residues" evidence="2">
    <location>
        <begin position="417"/>
        <end position="429"/>
    </location>
</feature>
<accession>A0A9W6BKF8</accession>
<dbReference type="EMBL" id="BRXU01000007">
    <property type="protein sequence ID" value="GLC53061.1"/>
    <property type="molecule type" value="Genomic_DNA"/>
</dbReference>
<evidence type="ECO:0000313" key="4">
    <source>
        <dbReference type="Proteomes" id="UP001165080"/>
    </source>
</evidence>
<feature type="compositionally biased region" description="Acidic residues" evidence="2">
    <location>
        <begin position="271"/>
        <end position="280"/>
    </location>
</feature>
<organism evidence="3 4">
    <name type="scientific">Pleodorina starrii</name>
    <dbReference type="NCBI Taxonomy" id="330485"/>
    <lineage>
        <taxon>Eukaryota</taxon>
        <taxon>Viridiplantae</taxon>
        <taxon>Chlorophyta</taxon>
        <taxon>core chlorophytes</taxon>
        <taxon>Chlorophyceae</taxon>
        <taxon>CS clade</taxon>
        <taxon>Chlamydomonadales</taxon>
        <taxon>Volvocaceae</taxon>
        <taxon>Pleodorina</taxon>
    </lineage>
</organism>
<dbReference type="AlphaFoldDB" id="A0A9W6BKF8"/>
<name>A0A9W6BKF8_9CHLO</name>
<feature type="region of interest" description="Disordered" evidence="2">
    <location>
        <begin position="414"/>
        <end position="441"/>
    </location>
</feature>
<dbReference type="Gene3D" id="3.80.10.10">
    <property type="entry name" value="Ribonuclease Inhibitor"/>
    <property type="match status" value="1"/>
</dbReference>
<dbReference type="InterPro" id="IPR052394">
    <property type="entry name" value="LRR-containing"/>
</dbReference>
<dbReference type="SUPFAM" id="SSF52047">
    <property type="entry name" value="RNI-like"/>
    <property type="match status" value="1"/>
</dbReference>
<evidence type="ECO:0000313" key="3">
    <source>
        <dbReference type="EMBL" id="GLC53061.1"/>
    </source>
</evidence>
<feature type="region of interest" description="Disordered" evidence="2">
    <location>
        <begin position="321"/>
        <end position="364"/>
    </location>
</feature>
<feature type="compositionally biased region" description="Low complexity" evidence="2">
    <location>
        <begin position="469"/>
        <end position="483"/>
    </location>
</feature>
<comment type="caution">
    <text evidence="3">The sequence shown here is derived from an EMBL/GenBank/DDBJ whole genome shotgun (WGS) entry which is preliminary data.</text>
</comment>
<sequence>MSLMANVEAFVGALTELHGLCQTLKKYEQSFSAEAKQLFQVRHNPAVSGSPRAGCSAGRATAPDSLLHQRNIAYTQNTSAAADHAVKELEFLPPPFETSIAGYLVTGNQALRLRAVLQSVQQALSSFASGTYPVPRSSKEELSRVHGLIISVKFALSSEQQLLVTQLRKLCAEVESRKHDFDVIETNLDNTMRKVLQQVHGQSVLEPEVLDVEVKQLQNSITEARAAKATQLEDILSLALNSLQRLHAGHADDHPESDDEAEAAEAGAGEMDGEDDEDDPFFMPMPGAIKWAEASKFKELAKPLAPEQPAERQFMIVMEDDDTSNSQSHTPSSTTAISAEPSANTLVGTAPSGAKQLPLDDSADSSPVALAAGAAATAAATAALAAVSSVTTEPAAEEADASPDSPVSLAVAAVSDTPRSTAGTESLPSARTEGPVATADREAVDSVAVIELPAPAEAGDTPTLGSPVAASEPASAAAAAAQAPAPPQEQQTKEKAQAPRPVPAEEKKALVAKDATKATDGTVAAGTAPAAAETPTPEKLTDFVNFLNGENPGACMFHAQMRLSPEGCMKLANFLRSSARVRALSLSHNYLGDAGLRLICEGLRENKSVTALDLPDNHITDVGAAILADAIKDNPSLTQLQLAYNKIGDQGAKALAQVIRTSHSLKKLGLAFNNIGKAGCQALTSAISSNQSLKHMQLLPGNPVEEKDAKALAKALKRNNKFSIKQLLGLKSDS</sequence>
<comment type="subcellular location">
    <subcellularLocation>
        <location evidence="1">Cytoplasm</location>
        <location evidence="1">Cytoskeleton</location>
        <location evidence="1">Cilium axoneme</location>
    </subcellularLocation>
</comment>
<feature type="compositionally biased region" description="Low complexity" evidence="2">
    <location>
        <begin position="518"/>
        <end position="536"/>
    </location>
</feature>
<dbReference type="Proteomes" id="UP001165080">
    <property type="component" value="Unassembled WGS sequence"/>
</dbReference>
<feature type="compositionally biased region" description="Polar residues" evidence="2">
    <location>
        <begin position="324"/>
        <end position="347"/>
    </location>
</feature>
<gene>
    <name evidence="3" type="primary">PLEST002321</name>
    <name evidence="3" type="ORF">PLESTB_000703700</name>
</gene>
<reference evidence="3 4" key="1">
    <citation type="journal article" date="2023" name="Commun. Biol.">
        <title>Reorganization of the ancestral sex-determining regions during the evolution of trioecy in Pleodorina starrii.</title>
        <authorList>
            <person name="Takahashi K."/>
            <person name="Suzuki S."/>
            <person name="Kawai-Toyooka H."/>
            <person name="Yamamoto K."/>
            <person name="Hamaji T."/>
            <person name="Ootsuki R."/>
            <person name="Yamaguchi H."/>
            <person name="Kawachi M."/>
            <person name="Higashiyama T."/>
            <person name="Nozaki H."/>
        </authorList>
    </citation>
    <scope>NUCLEOTIDE SEQUENCE [LARGE SCALE GENOMIC DNA]</scope>
    <source>
        <strain evidence="3 4">NIES-4479</strain>
    </source>
</reference>
<dbReference type="GO" id="GO:0005930">
    <property type="term" value="C:axoneme"/>
    <property type="evidence" value="ECO:0007669"/>
    <property type="project" value="UniProtKB-SubCell"/>
</dbReference>
<feature type="region of interest" description="Disordered" evidence="2">
    <location>
        <begin position="455"/>
        <end position="536"/>
    </location>
</feature>
<dbReference type="PANTHER" id="PTHR24114:SF2">
    <property type="entry name" value="F-BOX DOMAIN-CONTAINING PROTEIN-RELATED"/>
    <property type="match status" value="1"/>
</dbReference>
<feature type="compositionally biased region" description="Basic and acidic residues" evidence="2">
    <location>
        <begin position="491"/>
        <end position="517"/>
    </location>
</feature>
<dbReference type="SMART" id="SM00368">
    <property type="entry name" value="LRR_RI"/>
    <property type="match status" value="5"/>
</dbReference>
<proteinExistence type="predicted"/>
<dbReference type="InterPro" id="IPR032675">
    <property type="entry name" value="LRR_dom_sf"/>
</dbReference>